<dbReference type="PANTHER" id="PTHR33204:SF29">
    <property type="entry name" value="TRANSCRIPTIONAL REGULATOR"/>
    <property type="match status" value="1"/>
</dbReference>
<evidence type="ECO:0000256" key="1">
    <source>
        <dbReference type="ARBA" id="ARBA00023015"/>
    </source>
</evidence>
<comment type="caution">
    <text evidence="5">The sequence shown here is derived from an EMBL/GenBank/DDBJ whole genome shotgun (WGS) entry which is preliminary data.</text>
</comment>
<evidence type="ECO:0000256" key="3">
    <source>
        <dbReference type="ARBA" id="ARBA00023163"/>
    </source>
</evidence>
<dbReference type="Gene3D" id="1.10.10.10">
    <property type="entry name" value="Winged helix-like DNA-binding domain superfamily/Winged helix DNA-binding domain"/>
    <property type="match status" value="1"/>
</dbReference>
<dbReference type="OrthoDB" id="769662at2"/>
<proteinExistence type="predicted"/>
<dbReference type="PANTHER" id="PTHR33204">
    <property type="entry name" value="TRANSCRIPTIONAL REGULATOR, MARR FAMILY"/>
    <property type="match status" value="1"/>
</dbReference>
<keyword evidence="2" id="KW-0238">DNA-binding</keyword>
<evidence type="ECO:0000313" key="6">
    <source>
        <dbReference type="Proteomes" id="UP000320643"/>
    </source>
</evidence>
<dbReference type="Proteomes" id="UP000320643">
    <property type="component" value="Unassembled WGS sequence"/>
</dbReference>
<feature type="domain" description="HTH hxlR-type" evidence="4">
    <location>
        <begin position="13"/>
        <end position="117"/>
    </location>
</feature>
<protein>
    <submittedName>
        <fullName evidence="5">Helix-turn-helix transcriptional regulator</fullName>
    </submittedName>
</protein>
<dbReference type="InterPro" id="IPR036388">
    <property type="entry name" value="WH-like_DNA-bd_sf"/>
</dbReference>
<dbReference type="InterPro" id="IPR002577">
    <property type="entry name" value="HTH_HxlR"/>
</dbReference>
<dbReference type="SUPFAM" id="SSF46785">
    <property type="entry name" value="Winged helix' DNA-binding domain"/>
    <property type="match status" value="1"/>
</dbReference>
<dbReference type="Pfam" id="PF01638">
    <property type="entry name" value="HxlR"/>
    <property type="match status" value="1"/>
</dbReference>
<dbReference type="PROSITE" id="PS51118">
    <property type="entry name" value="HTH_HXLR"/>
    <property type="match status" value="1"/>
</dbReference>
<name>A0A552V5R8_9FLAO</name>
<keyword evidence="1" id="KW-0805">Transcription regulation</keyword>
<dbReference type="EMBL" id="VJVZ01000003">
    <property type="protein sequence ID" value="TRW25820.1"/>
    <property type="molecule type" value="Genomic_DNA"/>
</dbReference>
<dbReference type="InterPro" id="IPR036390">
    <property type="entry name" value="WH_DNA-bd_sf"/>
</dbReference>
<evidence type="ECO:0000256" key="2">
    <source>
        <dbReference type="ARBA" id="ARBA00023125"/>
    </source>
</evidence>
<organism evidence="5 6">
    <name type="scientific">Flavobacterium zepuense</name>
    <dbReference type="NCBI Taxonomy" id="2593302"/>
    <lineage>
        <taxon>Bacteria</taxon>
        <taxon>Pseudomonadati</taxon>
        <taxon>Bacteroidota</taxon>
        <taxon>Flavobacteriia</taxon>
        <taxon>Flavobacteriales</taxon>
        <taxon>Flavobacteriaceae</taxon>
        <taxon>Flavobacterium</taxon>
    </lineage>
</organism>
<gene>
    <name evidence="5" type="ORF">FMM05_06250</name>
</gene>
<sequence length="119" mass="13573">MDTLDCLPETVKCPKEAIMPVKDALEALSGKWKIPILVSLSTGTKRFKEISKEVGGITDKMLSKELKDLEMNLLVSRKVLDTFPPTVEYAWTDHSRTLGKLIHELQSWGKLHRKRIIEK</sequence>
<dbReference type="AlphaFoldDB" id="A0A552V5R8"/>
<evidence type="ECO:0000259" key="4">
    <source>
        <dbReference type="PROSITE" id="PS51118"/>
    </source>
</evidence>
<accession>A0A552V5R8</accession>
<dbReference type="GO" id="GO:0003677">
    <property type="term" value="F:DNA binding"/>
    <property type="evidence" value="ECO:0007669"/>
    <property type="project" value="UniProtKB-KW"/>
</dbReference>
<evidence type="ECO:0000313" key="5">
    <source>
        <dbReference type="EMBL" id="TRW25820.1"/>
    </source>
</evidence>
<keyword evidence="6" id="KW-1185">Reference proteome</keyword>
<keyword evidence="3" id="KW-0804">Transcription</keyword>
<dbReference type="RefSeq" id="WP_143372484.1">
    <property type="nucleotide sequence ID" value="NZ_VJVZ01000003.1"/>
</dbReference>
<reference evidence="5 6" key="1">
    <citation type="submission" date="2019-07" db="EMBL/GenBank/DDBJ databases">
        <title>Flavobacterium sp. nov., isolated from glacier ice.</title>
        <authorList>
            <person name="Liu Q."/>
            <person name="Xin Y.-H."/>
        </authorList>
    </citation>
    <scope>NUCLEOTIDE SEQUENCE [LARGE SCALE GENOMIC DNA]</scope>
    <source>
        <strain evidence="5 6">ZT4R6</strain>
    </source>
</reference>